<dbReference type="EMBL" id="KN822195">
    <property type="protein sequence ID" value="KIM52944.1"/>
    <property type="molecule type" value="Genomic_DNA"/>
</dbReference>
<dbReference type="Proteomes" id="UP000053989">
    <property type="component" value="Unassembled WGS sequence"/>
</dbReference>
<reference evidence="1 2" key="1">
    <citation type="submission" date="2014-04" db="EMBL/GenBank/DDBJ databases">
        <authorList>
            <consortium name="DOE Joint Genome Institute"/>
            <person name="Kuo A."/>
            <person name="Kohler A."/>
            <person name="Nagy L.G."/>
            <person name="Floudas D."/>
            <person name="Copeland A."/>
            <person name="Barry K.W."/>
            <person name="Cichocki N."/>
            <person name="Veneault-Fourrey C."/>
            <person name="LaButti K."/>
            <person name="Lindquist E.A."/>
            <person name="Lipzen A."/>
            <person name="Lundell T."/>
            <person name="Morin E."/>
            <person name="Murat C."/>
            <person name="Sun H."/>
            <person name="Tunlid A."/>
            <person name="Henrissat B."/>
            <person name="Grigoriev I.V."/>
            <person name="Hibbett D.S."/>
            <person name="Martin F."/>
            <person name="Nordberg H.P."/>
            <person name="Cantor M.N."/>
            <person name="Hua S.X."/>
        </authorList>
    </citation>
    <scope>NUCLEOTIDE SEQUENCE [LARGE SCALE GENOMIC DNA]</scope>
    <source>
        <strain evidence="1 2">Foug A</strain>
    </source>
</reference>
<dbReference type="OrthoDB" id="2688372at2759"/>
<gene>
    <name evidence="1" type="ORF">SCLCIDRAFT_32277</name>
</gene>
<accession>A0A0C3D964</accession>
<dbReference type="InParanoid" id="A0A0C3D964"/>
<sequence>MPEHAQAMNKARSGAECYGQLCIMQTRFPQTPMILQILSVVWRSTRTCGVKLEVFHDPTFSDVSNECRAFDVDGTDDPGCDWRDLMILDQQRLKSSSILSVFTPSLPLHPIFEGLLVDWIALDLDVATSMDEFNDSVSALWRVTGWLRELGMSQVRSQSNHVDSRVQ</sequence>
<organism evidence="1 2">
    <name type="scientific">Scleroderma citrinum Foug A</name>
    <dbReference type="NCBI Taxonomy" id="1036808"/>
    <lineage>
        <taxon>Eukaryota</taxon>
        <taxon>Fungi</taxon>
        <taxon>Dikarya</taxon>
        <taxon>Basidiomycota</taxon>
        <taxon>Agaricomycotina</taxon>
        <taxon>Agaricomycetes</taxon>
        <taxon>Agaricomycetidae</taxon>
        <taxon>Boletales</taxon>
        <taxon>Sclerodermatineae</taxon>
        <taxon>Sclerodermataceae</taxon>
        <taxon>Scleroderma</taxon>
    </lineage>
</organism>
<name>A0A0C3D964_9AGAM</name>
<evidence type="ECO:0000313" key="1">
    <source>
        <dbReference type="EMBL" id="KIM52944.1"/>
    </source>
</evidence>
<dbReference type="AlphaFoldDB" id="A0A0C3D964"/>
<dbReference type="HOGENOM" id="CLU_1595515_0_0_1"/>
<keyword evidence="2" id="KW-1185">Reference proteome</keyword>
<protein>
    <submittedName>
        <fullName evidence="1">Uncharacterized protein</fullName>
    </submittedName>
</protein>
<evidence type="ECO:0000313" key="2">
    <source>
        <dbReference type="Proteomes" id="UP000053989"/>
    </source>
</evidence>
<reference evidence="2" key="2">
    <citation type="submission" date="2015-01" db="EMBL/GenBank/DDBJ databases">
        <title>Evolutionary Origins and Diversification of the Mycorrhizal Mutualists.</title>
        <authorList>
            <consortium name="DOE Joint Genome Institute"/>
            <consortium name="Mycorrhizal Genomics Consortium"/>
            <person name="Kohler A."/>
            <person name="Kuo A."/>
            <person name="Nagy L.G."/>
            <person name="Floudas D."/>
            <person name="Copeland A."/>
            <person name="Barry K.W."/>
            <person name="Cichocki N."/>
            <person name="Veneault-Fourrey C."/>
            <person name="LaButti K."/>
            <person name="Lindquist E.A."/>
            <person name="Lipzen A."/>
            <person name="Lundell T."/>
            <person name="Morin E."/>
            <person name="Murat C."/>
            <person name="Riley R."/>
            <person name="Ohm R."/>
            <person name="Sun H."/>
            <person name="Tunlid A."/>
            <person name="Henrissat B."/>
            <person name="Grigoriev I.V."/>
            <person name="Hibbett D.S."/>
            <person name="Martin F."/>
        </authorList>
    </citation>
    <scope>NUCLEOTIDE SEQUENCE [LARGE SCALE GENOMIC DNA]</scope>
    <source>
        <strain evidence="2">Foug A</strain>
    </source>
</reference>
<proteinExistence type="predicted"/>